<dbReference type="InterPro" id="IPR015421">
    <property type="entry name" value="PyrdxlP-dep_Trfase_major"/>
</dbReference>
<dbReference type="InterPro" id="IPR015422">
    <property type="entry name" value="PyrdxlP-dep_Trfase_small"/>
</dbReference>
<proteinExistence type="inferred from homology"/>
<evidence type="ECO:0000313" key="4">
    <source>
        <dbReference type="EMBL" id="GAA2474907.1"/>
    </source>
</evidence>
<dbReference type="Gene3D" id="3.90.1150.10">
    <property type="entry name" value="Aspartate Aminotransferase, domain 1"/>
    <property type="match status" value="1"/>
</dbReference>
<dbReference type="InterPro" id="IPR005814">
    <property type="entry name" value="Aminotrans_3"/>
</dbReference>
<keyword evidence="2 3" id="KW-0663">Pyridoxal phosphate</keyword>
<dbReference type="InterPro" id="IPR049704">
    <property type="entry name" value="Aminotrans_3_PPA_site"/>
</dbReference>
<comment type="caution">
    <text evidence="4">The sequence shown here is derived from an EMBL/GenBank/DDBJ whole genome shotgun (WGS) entry which is preliminary data.</text>
</comment>
<dbReference type="PANTHER" id="PTHR43094:SF1">
    <property type="entry name" value="AMINOTRANSFERASE CLASS-III"/>
    <property type="match status" value="1"/>
</dbReference>
<dbReference type="SUPFAM" id="SSF53383">
    <property type="entry name" value="PLP-dependent transferases"/>
    <property type="match status" value="1"/>
</dbReference>
<dbReference type="InterPro" id="IPR015424">
    <property type="entry name" value="PyrdxlP-dep_Trfase"/>
</dbReference>
<organism evidence="4 5">
    <name type="scientific">Streptomyces thermolineatus</name>
    <dbReference type="NCBI Taxonomy" id="44033"/>
    <lineage>
        <taxon>Bacteria</taxon>
        <taxon>Bacillati</taxon>
        <taxon>Actinomycetota</taxon>
        <taxon>Actinomycetes</taxon>
        <taxon>Kitasatosporales</taxon>
        <taxon>Streptomycetaceae</taxon>
        <taxon>Streptomyces</taxon>
    </lineage>
</organism>
<sequence>MPENITWPADISSYCFEVPYSDQSVLFSSASGVRLTDTAGRTYLDGLSGVFVTCFGYGAEPITSAVAKQVQTMAFHPPLHGTNPHALELAERLVRLAPDGIVAAKLVNGGSESVEAAIRLARLYHHERGRQGKVKVLSHYHGYHGATFGSLSVTGRPDVARFGPGLPGVVHVWPPDCVETFLGVPHERSGAAAAELIARTVEAEGPDSVAALVVEPVIHLRGMAVPPPDYLPALREVCDRYDVTLVFDEIVTGFGRTGAPFAADTFGTTPDLICVGKGISGGYAPLAGVLIGDRIAPVLDGEAGSRAFAPSHTYAANPVSAAAGVAALDMFEQIDAPGAVARLSARMDAGLRRVLGGRGRIRGAGLLFGVTLLPPDGPDPEAGAKVAAACLRRGLIIRGQDDWVVMAPAFTSEDADIDELLSVLGEAVDEVLGDAR</sequence>
<dbReference type="CDD" id="cd00610">
    <property type="entry name" value="OAT_like"/>
    <property type="match status" value="1"/>
</dbReference>
<dbReference type="Proteomes" id="UP001501358">
    <property type="component" value="Unassembled WGS sequence"/>
</dbReference>
<keyword evidence="5" id="KW-1185">Reference proteome</keyword>
<gene>
    <name evidence="4" type="ORF">GCM10010406_08770</name>
</gene>
<evidence type="ECO:0000313" key="5">
    <source>
        <dbReference type="Proteomes" id="UP001501358"/>
    </source>
</evidence>
<evidence type="ECO:0000256" key="3">
    <source>
        <dbReference type="RuleBase" id="RU003560"/>
    </source>
</evidence>
<dbReference type="GO" id="GO:0008483">
    <property type="term" value="F:transaminase activity"/>
    <property type="evidence" value="ECO:0007669"/>
    <property type="project" value="UniProtKB-KW"/>
</dbReference>
<dbReference type="EMBL" id="BAAATA010000003">
    <property type="protein sequence ID" value="GAA2474907.1"/>
    <property type="molecule type" value="Genomic_DNA"/>
</dbReference>
<protein>
    <submittedName>
        <fullName evidence="4">Aspartate aminotransferase family protein</fullName>
    </submittedName>
</protein>
<keyword evidence="4" id="KW-0808">Transferase</keyword>
<dbReference type="Pfam" id="PF00202">
    <property type="entry name" value="Aminotran_3"/>
    <property type="match status" value="1"/>
</dbReference>
<dbReference type="PANTHER" id="PTHR43094">
    <property type="entry name" value="AMINOTRANSFERASE"/>
    <property type="match status" value="1"/>
</dbReference>
<dbReference type="Gene3D" id="3.40.640.10">
    <property type="entry name" value="Type I PLP-dependent aspartate aminotransferase-like (Major domain)"/>
    <property type="match status" value="1"/>
</dbReference>
<comment type="similarity">
    <text evidence="1 3">Belongs to the class-III pyridoxal-phosphate-dependent aminotransferase family.</text>
</comment>
<reference evidence="4 5" key="1">
    <citation type="journal article" date="2019" name="Int. J. Syst. Evol. Microbiol.">
        <title>The Global Catalogue of Microorganisms (GCM) 10K type strain sequencing project: providing services to taxonomists for standard genome sequencing and annotation.</title>
        <authorList>
            <consortium name="The Broad Institute Genomics Platform"/>
            <consortium name="The Broad Institute Genome Sequencing Center for Infectious Disease"/>
            <person name="Wu L."/>
            <person name="Ma J."/>
        </authorList>
    </citation>
    <scope>NUCLEOTIDE SEQUENCE [LARGE SCALE GENOMIC DNA]</scope>
    <source>
        <strain evidence="4 5">JCM 6307</strain>
    </source>
</reference>
<keyword evidence="4" id="KW-0032">Aminotransferase</keyword>
<evidence type="ECO:0000256" key="1">
    <source>
        <dbReference type="ARBA" id="ARBA00008954"/>
    </source>
</evidence>
<dbReference type="PROSITE" id="PS00600">
    <property type="entry name" value="AA_TRANSFER_CLASS_3"/>
    <property type="match status" value="1"/>
</dbReference>
<evidence type="ECO:0000256" key="2">
    <source>
        <dbReference type="ARBA" id="ARBA00022898"/>
    </source>
</evidence>
<dbReference type="PIRSF" id="PIRSF000521">
    <property type="entry name" value="Transaminase_4ab_Lys_Orn"/>
    <property type="match status" value="1"/>
</dbReference>
<name>A0ABN3KZ75_9ACTN</name>
<accession>A0ABN3KZ75</accession>